<dbReference type="AlphaFoldDB" id="A0A0D1VSW8"/>
<gene>
    <name evidence="2" type="ORF">PV11_06771</name>
</gene>
<feature type="compositionally biased region" description="Polar residues" evidence="1">
    <location>
        <begin position="1033"/>
        <end position="1043"/>
    </location>
</feature>
<evidence type="ECO:0008006" key="4">
    <source>
        <dbReference type="Google" id="ProtNLM"/>
    </source>
</evidence>
<dbReference type="EMBL" id="KN846953">
    <property type="protein sequence ID" value="KIV79200.1"/>
    <property type="molecule type" value="Genomic_DNA"/>
</dbReference>
<name>A0A0D1VSW8_9EURO</name>
<proteinExistence type="predicted"/>
<evidence type="ECO:0000256" key="1">
    <source>
        <dbReference type="SAM" id="MobiDB-lite"/>
    </source>
</evidence>
<feature type="region of interest" description="Disordered" evidence="1">
    <location>
        <begin position="1"/>
        <end position="63"/>
    </location>
</feature>
<protein>
    <recommendedName>
        <fullName evidence="4">BRCT domain-containing protein</fullName>
    </recommendedName>
</protein>
<feature type="region of interest" description="Disordered" evidence="1">
    <location>
        <begin position="1033"/>
        <end position="1075"/>
    </location>
</feature>
<accession>A0A0D1VSW8</accession>
<dbReference type="HOGENOM" id="CLU_285609_0_0_1"/>
<evidence type="ECO:0000313" key="3">
    <source>
        <dbReference type="Proteomes" id="UP000053599"/>
    </source>
</evidence>
<feature type="compositionally biased region" description="Acidic residues" evidence="1">
    <location>
        <begin position="17"/>
        <end position="38"/>
    </location>
</feature>
<reference evidence="2 3" key="1">
    <citation type="submission" date="2015-01" db="EMBL/GenBank/DDBJ databases">
        <title>The Genome Sequence of Exophiala sideris CBS121828.</title>
        <authorList>
            <consortium name="The Broad Institute Genomics Platform"/>
            <person name="Cuomo C."/>
            <person name="de Hoog S."/>
            <person name="Gorbushina A."/>
            <person name="Stielow B."/>
            <person name="Teixiera M."/>
            <person name="Abouelleil A."/>
            <person name="Chapman S.B."/>
            <person name="Priest M."/>
            <person name="Young S.K."/>
            <person name="Wortman J."/>
            <person name="Nusbaum C."/>
            <person name="Birren B."/>
        </authorList>
    </citation>
    <scope>NUCLEOTIDE SEQUENCE [LARGE SCALE GENOMIC DNA]</scope>
    <source>
        <strain evidence="2 3">CBS 121828</strain>
    </source>
</reference>
<sequence>MRNAAYDADDWWRGGGGDEEEEQSQGEGENESNEDEHDGPESETSTPEPESCIGNPPPESGEARRLKSKMSSLLDTLNTSGKFYHHAVIETPVNPGLHIAEHGIVGFPLTADVARLLFGHESAMDSYSDYVFIPEGNLKFVHPQWDAALESARKRLCDGLFAGANHSLVDPRLVLCSTAEDLTDVLGITARLNVLGTVLITLPAINGGFQLNLSNEMDRFTFVRNSNNNFSSVEIGWLRNTKIQLSGLEQGCFAALAYDILNSGPLHDTSEAQPSTFAEVVQTRTRLGELLDEWFTGGADKVSTETGLAYRLSRPYPESLLDVEALDACDTAIARFLEKTCKGTPYTVCLANVSRTILEDTYTQSESQRAECPSSGADSTIEFFADDTTVLDEVYDLRGKPIATGAKFDTTWFIQKDVYDSDRGPDEEHLEGEDDPARCFEEDNPHKHVYLDTVVLVLTRDTLADLVIGSSPKSEADRARCIREAYEQTKSESGNRETRLFLQTLCRRTLERVALETQVARSHRSHHYIGAINPFKPSKPQRPEDDLLSLVIDVLIEEPEPETSDILQKAIELTDLSAQTGLEKIVRVMPVLEFEPFSQSLSIAAGQIAELKSRHERLKMLESWCLQNLSAQYQDLREWTARHLADFCRSLSESGQDVDGDVLTEIALSYQSDAFMSCFLAPGIRINYCEALLRGFQAKHGDSYAVSQIPVIVRALVRDFASDKPARKAPIVALLEDSLELESDLFNELTNAMIASPAMRGRDGIPALFDAQRSALSGTLGTQLDSSKWEKVENLLSVVMVNYYVFEVGRRPQKYPTLQRCMCPALQTSPQGREVNSFLLNPNASTFTSFKWDARTRDDISRALIACDKKLTVYVDKTRAPGISTYQLYLRKEDHIFENLQRTWLAKRNQYRDMLSQIADLGFLQDSRYAFLRSEDLKYMETLVLPQGPLSGRRYFIWSLSAILRDELTRKVEQHGGRVLEIPDIDGPDVIGIGDGRPLDFAGSILRYWQPVVYHVDEIFRHLQDIAPAVVNTGSSQHQTATEVNERKRKADHSEPLAENSNLAGQNKRPMTNKEVEIIDLVDD</sequence>
<dbReference type="Proteomes" id="UP000053599">
    <property type="component" value="Unassembled WGS sequence"/>
</dbReference>
<dbReference type="OrthoDB" id="27483at2759"/>
<evidence type="ECO:0000313" key="2">
    <source>
        <dbReference type="EMBL" id="KIV79200.1"/>
    </source>
</evidence>
<organism evidence="2 3">
    <name type="scientific">Exophiala sideris</name>
    <dbReference type="NCBI Taxonomy" id="1016849"/>
    <lineage>
        <taxon>Eukaryota</taxon>
        <taxon>Fungi</taxon>
        <taxon>Dikarya</taxon>
        <taxon>Ascomycota</taxon>
        <taxon>Pezizomycotina</taxon>
        <taxon>Eurotiomycetes</taxon>
        <taxon>Chaetothyriomycetidae</taxon>
        <taxon>Chaetothyriales</taxon>
        <taxon>Herpotrichiellaceae</taxon>
        <taxon>Exophiala</taxon>
    </lineage>
</organism>
<feature type="compositionally biased region" description="Low complexity" evidence="1">
    <location>
        <begin position="42"/>
        <end position="51"/>
    </location>
</feature>